<keyword evidence="6 12" id="KW-0812">Transmembrane</keyword>
<evidence type="ECO:0000256" key="5">
    <source>
        <dbReference type="ARBA" id="ARBA00022679"/>
    </source>
</evidence>
<keyword evidence="8 12" id="KW-1133">Transmembrane helix</keyword>
<keyword evidence="16" id="KW-1185">Reference proteome</keyword>
<dbReference type="Pfam" id="PF00852">
    <property type="entry name" value="Glyco_transf_10"/>
    <property type="match status" value="1"/>
</dbReference>
<evidence type="ECO:0000313" key="16">
    <source>
        <dbReference type="Proteomes" id="UP001381693"/>
    </source>
</evidence>
<gene>
    <name evidence="15" type="primary">COPS2_4</name>
    <name evidence="15" type="ORF">SK128_027232</name>
</gene>
<keyword evidence="11" id="KW-0325">Glycoprotein</keyword>
<comment type="pathway">
    <text evidence="2">Protein modification; protein glycosylation.</text>
</comment>
<feature type="domain" description="Fucosyltransferase N-terminal" evidence="14">
    <location>
        <begin position="151"/>
        <end position="264"/>
    </location>
</feature>
<evidence type="ECO:0000256" key="4">
    <source>
        <dbReference type="ARBA" id="ARBA00022676"/>
    </source>
</evidence>
<dbReference type="Pfam" id="PF17039">
    <property type="entry name" value="Glyco_tran_10_N"/>
    <property type="match status" value="1"/>
</dbReference>
<keyword evidence="7" id="KW-0735">Signal-anchor</keyword>
<name>A0AAN8WQ50_HALRR</name>
<dbReference type="EMBL" id="JAXCGZ010017380">
    <property type="protein sequence ID" value="KAK7068201.1"/>
    <property type="molecule type" value="Genomic_DNA"/>
</dbReference>
<dbReference type="GO" id="GO:0008417">
    <property type="term" value="F:fucosyltransferase activity"/>
    <property type="evidence" value="ECO:0007669"/>
    <property type="project" value="InterPro"/>
</dbReference>
<evidence type="ECO:0000259" key="14">
    <source>
        <dbReference type="Pfam" id="PF17039"/>
    </source>
</evidence>
<comment type="similarity">
    <text evidence="3 12">Belongs to the glycosyltransferase 10 family.</text>
</comment>
<evidence type="ECO:0000256" key="9">
    <source>
        <dbReference type="ARBA" id="ARBA00023034"/>
    </source>
</evidence>
<organism evidence="15 16">
    <name type="scientific">Halocaridina rubra</name>
    <name type="common">Hawaiian red shrimp</name>
    <dbReference type="NCBI Taxonomy" id="373956"/>
    <lineage>
        <taxon>Eukaryota</taxon>
        <taxon>Metazoa</taxon>
        <taxon>Ecdysozoa</taxon>
        <taxon>Arthropoda</taxon>
        <taxon>Crustacea</taxon>
        <taxon>Multicrustacea</taxon>
        <taxon>Malacostraca</taxon>
        <taxon>Eumalacostraca</taxon>
        <taxon>Eucarida</taxon>
        <taxon>Decapoda</taxon>
        <taxon>Pleocyemata</taxon>
        <taxon>Caridea</taxon>
        <taxon>Atyoidea</taxon>
        <taxon>Atyidae</taxon>
        <taxon>Halocaridina</taxon>
    </lineage>
</organism>
<reference evidence="15 16" key="1">
    <citation type="submission" date="2023-11" db="EMBL/GenBank/DDBJ databases">
        <title>Halocaridina rubra genome assembly.</title>
        <authorList>
            <person name="Smith C."/>
        </authorList>
    </citation>
    <scope>NUCLEOTIDE SEQUENCE [LARGE SCALE GENOMIC DNA]</scope>
    <source>
        <strain evidence="15">EP-1</strain>
        <tissue evidence="15">Whole</tissue>
    </source>
</reference>
<dbReference type="PANTHER" id="PTHR48438:SF1">
    <property type="entry name" value="ALPHA-(1,3)-FUCOSYLTRANSFERASE C-RELATED"/>
    <property type="match status" value="1"/>
</dbReference>
<evidence type="ECO:0000256" key="8">
    <source>
        <dbReference type="ARBA" id="ARBA00022989"/>
    </source>
</evidence>
<sequence>MFQRRLIRIVITGTFFMFVVFQFHTTTGPDAWPERAFLRDVNTTAVNETSEPSPLVRAEIDEKESESLFEKIEYAIVKFFMGKILAAHERRQEAAAALRKVNNSVAASVEKRIMRMSLGNIKNDADEYKHSKIDNLSSSHGYLPTSNSSTSTKLILLYTRFFGRRNWTPIFGNSSDLISHHCPETNCVFTLDQSQADVADALIFHDRDFRISAIPRIRKPQQRYIWLYHEAPGMENTALKEVPRGFFNWTYTYHRESDILLLYGGLRSLKGDGQWNAIRPGLLNISGETYLNYITTLGENETSLTDLLDDTESDDVILQGSNSTSEFLDGRKLLSWMVSHCSTWSGRELYIKKLSQYVDIDIYGKCGNLSCGRDHHDIYCYSRVLSSNYLFYLSFENSMCADYITEKVWYPLHYGLVPVVYGGATYKDYLPPQSYIDATNLSPKQLAALLIKIGTNSTLYQKFHSWRDYWQVVIPPPMCELCQRLHKDHSPSTVYDPHKWWIDVNNCTTRYPFDKYPRQDLRLIVDKVDMGVKLFRNLLASLL</sequence>
<feature type="domain" description="Fucosyltransferase C-terminal" evidence="13">
    <location>
        <begin position="332"/>
        <end position="499"/>
    </location>
</feature>
<dbReference type="Proteomes" id="UP001381693">
    <property type="component" value="Unassembled WGS sequence"/>
</dbReference>
<evidence type="ECO:0000256" key="11">
    <source>
        <dbReference type="ARBA" id="ARBA00023180"/>
    </source>
</evidence>
<dbReference type="AlphaFoldDB" id="A0AAN8WQ50"/>
<dbReference type="SUPFAM" id="SSF53756">
    <property type="entry name" value="UDP-Glycosyltransferase/glycogen phosphorylase"/>
    <property type="match status" value="2"/>
</dbReference>
<keyword evidence="4 12" id="KW-0328">Glycosyltransferase</keyword>
<keyword evidence="9 12" id="KW-0333">Golgi apparatus</keyword>
<dbReference type="FunFam" id="3.40.50.11660:FF:000002">
    <property type="entry name" value="Alpha-(1,3)-fucosyltransferase"/>
    <property type="match status" value="1"/>
</dbReference>
<comment type="subcellular location">
    <subcellularLocation>
        <location evidence="1 12">Golgi apparatus</location>
        <location evidence="1 12">Golgi stack membrane</location>
        <topology evidence="1 12">Single-pass type II membrane protein</topology>
    </subcellularLocation>
</comment>
<evidence type="ECO:0000256" key="3">
    <source>
        <dbReference type="ARBA" id="ARBA00008919"/>
    </source>
</evidence>
<dbReference type="PANTHER" id="PTHR48438">
    <property type="entry name" value="ALPHA-(1,3)-FUCOSYLTRANSFERASE C-RELATED"/>
    <property type="match status" value="1"/>
</dbReference>
<comment type="caution">
    <text evidence="15">The sequence shown here is derived from an EMBL/GenBank/DDBJ whole genome shotgun (WGS) entry which is preliminary data.</text>
</comment>
<evidence type="ECO:0000313" key="15">
    <source>
        <dbReference type="EMBL" id="KAK7068201.1"/>
    </source>
</evidence>
<evidence type="ECO:0000256" key="6">
    <source>
        <dbReference type="ARBA" id="ARBA00022692"/>
    </source>
</evidence>
<keyword evidence="10 12" id="KW-0472">Membrane</keyword>
<evidence type="ECO:0000256" key="12">
    <source>
        <dbReference type="RuleBase" id="RU003832"/>
    </source>
</evidence>
<dbReference type="EC" id="2.4.1.-" evidence="12"/>
<dbReference type="InterPro" id="IPR055270">
    <property type="entry name" value="Glyco_tran_10_C"/>
</dbReference>
<dbReference type="InterPro" id="IPR031481">
    <property type="entry name" value="Glyco_tran_10_N"/>
</dbReference>
<accession>A0AAN8WQ50</accession>
<dbReference type="Gene3D" id="3.40.50.11660">
    <property type="entry name" value="Glycosyl transferase family 10, C-terminal domain"/>
    <property type="match status" value="1"/>
</dbReference>
<evidence type="ECO:0000256" key="1">
    <source>
        <dbReference type="ARBA" id="ARBA00004447"/>
    </source>
</evidence>
<dbReference type="InterPro" id="IPR001503">
    <property type="entry name" value="Glyco_trans_10"/>
</dbReference>
<protein>
    <recommendedName>
        <fullName evidence="12">Fucosyltransferase</fullName>
        <ecNumber evidence="12">2.4.1.-</ecNumber>
    </recommendedName>
</protein>
<proteinExistence type="inferred from homology"/>
<keyword evidence="5 12" id="KW-0808">Transferase</keyword>
<evidence type="ECO:0000256" key="10">
    <source>
        <dbReference type="ARBA" id="ARBA00023136"/>
    </source>
</evidence>
<evidence type="ECO:0000256" key="2">
    <source>
        <dbReference type="ARBA" id="ARBA00004922"/>
    </source>
</evidence>
<evidence type="ECO:0000256" key="7">
    <source>
        <dbReference type="ARBA" id="ARBA00022968"/>
    </source>
</evidence>
<evidence type="ECO:0000259" key="13">
    <source>
        <dbReference type="Pfam" id="PF00852"/>
    </source>
</evidence>
<dbReference type="InterPro" id="IPR038577">
    <property type="entry name" value="GT10-like_C_sf"/>
</dbReference>
<feature type="transmembrane region" description="Helical" evidence="12">
    <location>
        <begin position="7"/>
        <end position="25"/>
    </location>
</feature>
<dbReference type="GO" id="GO:0032580">
    <property type="term" value="C:Golgi cisterna membrane"/>
    <property type="evidence" value="ECO:0007669"/>
    <property type="project" value="UniProtKB-SubCell"/>
</dbReference>